<evidence type="ECO:0000313" key="2">
    <source>
        <dbReference type="Proteomes" id="UP000184286"/>
    </source>
</evidence>
<dbReference type="Proteomes" id="UP000184286">
    <property type="component" value="Unassembled WGS sequence"/>
</dbReference>
<reference evidence="1 2" key="2">
    <citation type="submission" date="2017-02" db="EMBL/GenBank/DDBJ databases">
        <title>Draft genome sequence of Streptomyces phaeoluteigriseus type strain DSM41896.</title>
        <authorList>
            <person name="Salih T.S."/>
            <person name="Algora Gallardo L."/>
            <person name="Melo Santos T."/>
            <person name="Filgueira Martinez S."/>
            <person name="Herron P.R."/>
        </authorList>
    </citation>
    <scope>NUCLEOTIDE SEQUENCE [LARGE SCALE GENOMIC DNA]</scope>
    <source>
        <strain evidence="1 2">DSM 41896</strain>
    </source>
</reference>
<comment type="caution">
    <text evidence="1">The sequence shown here is derived from an EMBL/GenBank/DDBJ whole genome shotgun (WGS) entry which is preliminary data.</text>
</comment>
<name>A0A1V6MHZ6_9ACTN</name>
<organism evidence="1 2">
    <name type="scientific">Streptomyces phaeoluteigriseus</name>
    <dbReference type="NCBI Taxonomy" id="114686"/>
    <lineage>
        <taxon>Bacteria</taxon>
        <taxon>Bacillati</taxon>
        <taxon>Actinomycetota</taxon>
        <taxon>Actinomycetes</taxon>
        <taxon>Kitasatosporales</taxon>
        <taxon>Streptomycetaceae</taxon>
        <taxon>Streptomyces</taxon>
        <taxon>Streptomyces aurantiacus group</taxon>
    </lineage>
</organism>
<protein>
    <submittedName>
        <fullName evidence="1">Uncharacterized protein</fullName>
    </submittedName>
</protein>
<sequence length="92" mass="10431">MKYRAGLAGGERAARKHDVFLARPRPWRNQAWETDHSRTCCAGHPRRSDECTPNVRLMCVSRTRGQHGYVHRIPMAESFSIRSGVNVAALDL</sequence>
<gene>
    <name evidence="1" type="ORF">BM536_037000</name>
</gene>
<evidence type="ECO:0000313" key="1">
    <source>
        <dbReference type="EMBL" id="OQD51937.1"/>
    </source>
</evidence>
<dbReference type="AlphaFoldDB" id="A0A1V6MHZ6"/>
<proteinExistence type="predicted"/>
<reference evidence="2" key="1">
    <citation type="submission" date="2016-11" db="EMBL/GenBank/DDBJ databases">
        <authorList>
            <person name="Schniete J.K."/>
            <person name="Salih T."/>
            <person name="Algora Gallardo L."/>
            <person name="Martinez Fernandez S."/>
            <person name="Herron P.R."/>
        </authorList>
    </citation>
    <scope>NUCLEOTIDE SEQUENCE [LARGE SCALE GENOMIC DNA]</scope>
    <source>
        <strain evidence="2">DSM 41896</strain>
    </source>
</reference>
<accession>A0A1V6MHZ6</accession>
<dbReference type="EMBL" id="MPOH02000029">
    <property type="protein sequence ID" value="OQD51937.1"/>
    <property type="molecule type" value="Genomic_DNA"/>
</dbReference>